<dbReference type="Proteomes" id="UP000744676">
    <property type="component" value="Unassembled WGS sequence"/>
</dbReference>
<accession>A0ACB6UZT9</accession>
<evidence type="ECO:0000313" key="1">
    <source>
        <dbReference type="EMBL" id="KAF5093675.1"/>
    </source>
</evidence>
<name>A0ACB6UZT9_9ASCO</name>
<evidence type="ECO:0000313" key="2">
    <source>
        <dbReference type="Proteomes" id="UP000744676"/>
    </source>
</evidence>
<gene>
    <name evidence="1" type="ORF">D0Z00_003926</name>
</gene>
<reference evidence="1 2" key="1">
    <citation type="journal article" date="2020" name="Front. Microbiol.">
        <title>Phenotypic and Genetic Characterization of the Cheese Ripening Yeast Geotrichum candidum.</title>
        <authorList>
            <person name="Perkins V."/>
            <person name="Vignola S."/>
            <person name="Lessard M.H."/>
            <person name="Plante P.L."/>
            <person name="Corbeil J."/>
            <person name="Dugat-Bony E."/>
            <person name="Frenette M."/>
            <person name="Labrie S."/>
        </authorList>
    </citation>
    <scope>NUCLEOTIDE SEQUENCE [LARGE SCALE GENOMIC DNA]</scope>
    <source>
        <strain evidence="1 2">LMA-1147</strain>
    </source>
</reference>
<dbReference type="EMBL" id="QVQA01000214">
    <property type="protein sequence ID" value="KAF5093675.1"/>
    <property type="molecule type" value="Genomic_DNA"/>
</dbReference>
<proteinExistence type="predicted"/>
<protein>
    <submittedName>
        <fullName evidence="1">Uncharacterized protein</fullName>
    </submittedName>
</protein>
<sequence>MDSDSDSERVSEVKQKSRKPPNTAFRQQRLKAWQPILTPKTVLPLFFAITIIFAPLGGVMLWASNNVQDLMIDYSNCLDLATTNSFTEIPDKYIHYNFEGGAVPESKPQWKVIKHAKNHTILSSSINVPVERTCQIQFEIPTSMGPPVFMFYRMSNFYQNHRRYVQSFNELQLNGNAQTGSQLKSADDCKPLITNSDGVPYYPCGLIANSFFNDTFSTLTRVNTTTSTTSNANSSATYNMTENGIAWSTDRDRFKTTKYNASQVVPPPNWVNLFPNGYTDDNLPDIAQWESFQNWMRTAGLPTFSKLARRNDDSVLLPGVYSVDIGFNFPVLIYDGTKSLVITTRSVLGGRNPFLGVAYLVVAGLCLALGLLFLIKHVVKPRKMGDHTYLSWNNNGTQESTATATGRASSESVRQR</sequence>
<keyword evidence="2" id="KW-1185">Reference proteome</keyword>
<organism evidence="1 2">
    <name type="scientific">Geotrichum galactomycetum</name>
    <dbReference type="NCBI Taxonomy" id="27317"/>
    <lineage>
        <taxon>Eukaryota</taxon>
        <taxon>Fungi</taxon>
        <taxon>Dikarya</taxon>
        <taxon>Ascomycota</taxon>
        <taxon>Saccharomycotina</taxon>
        <taxon>Dipodascomycetes</taxon>
        <taxon>Dipodascales</taxon>
        <taxon>Dipodascaceae</taxon>
        <taxon>Geotrichum</taxon>
    </lineage>
</organism>
<comment type="caution">
    <text evidence="1">The sequence shown here is derived from an EMBL/GenBank/DDBJ whole genome shotgun (WGS) entry which is preliminary data.</text>
</comment>